<dbReference type="GO" id="GO:0004519">
    <property type="term" value="F:endonuclease activity"/>
    <property type="evidence" value="ECO:0007669"/>
    <property type="project" value="InterPro"/>
</dbReference>
<dbReference type="Pfam" id="PF03354">
    <property type="entry name" value="TerL_ATPase"/>
    <property type="match status" value="1"/>
</dbReference>
<evidence type="ECO:0000259" key="3">
    <source>
        <dbReference type="Pfam" id="PF20441"/>
    </source>
</evidence>
<dbReference type="PANTHER" id="PTHR41287:SF1">
    <property type="entry name" value="PROTEIN YMFN"/>
    <property type="match status" value="1"/>
</dbReference>
<protein>
    <submittedName>
        <fullName evidence="4">Terminase large subunit</fullName>
    </submittedName>
</protein>
<dbReference type="InterPro" id="IPR005021">
    <property type="entry name" value="Terminase_largesu-like"/>
</dbReference>
<dbReference type="InterPro" id="IPR046461">
    <property type="entry name" value="TerL_ATPase"/>
</dbReference>
<dbReference type="EMBL" id="POTY01000149">
    <property type="protein sequence ID" value="PZG14431.1"/>
    <property type="molecule type" value="Genomic_DNA"/>
</dbReference>
<evidence type="ECO:0000313" key="5">
    <source>
        <dbReference type="Proteomes" id="UP000248924"/>
    </source>
</evidence>
<evidence type="ECO:0000256" key="1">
    <source>
        <dbReference type="SAM" id="MobiDB-lite"/>
    </source>
</evidence>
<dbReference type="InterPro" id="IPR027417">
    <property type="entry name" value="P-loop_NTPase"/>
</dbReference>
<name>A0A2W2DW68_9ACTN</name>
<organism evidence="4 5">
    <name type="scientific">Micromonospora craterilacus</name>
    <dbReference type="NCBI Taxonomy" id="1655439"/>
    <lineage>
        <taxon>Bacteria</taxon>
        <taxon>Bacillati</taxon>
        <taxon>Actinomycetota</taxon>
        <taxon>Actinomycetes</taxon>
        <taxon>Micromonosporales</taxon>
        <taxon>Micromonosporaceae</taxon>
        <taxon>Micromonospora</taxon>
    </lineage>
</organism>
<gene>
    <name evidence="4" type="ORF">C1I95_21815</name>
</gene>
<feature type="region of interest" description="Disordered" evidence="1">
    <location>
        <begin position="1"/>
        <end position="42"/>
    </location>
</feature>
<feature type="region of interest" description="Disordered" evidence="1">
    <location>
        <begin position="552"/>
        <end position="572"/>
    </location>
</feature>
<accession>A0A2W2DW68</accession>
<keyword evidence="5" id="KW-1185">Reference proteome</keyword>
<comment type="caution">
    <text evidence="4">The sequence shown here is derived from an EMBL/GenBank/DDBJ whole genome shotgun (WGS) entry which is preliminary data.</text>
</comment>
<feature type="compositionally biased region" description="Low complexity" evidence="1">
    <location>
        <begin position="1"/>
        <end position="17"/>
    </location>
</feature>
<reference evidence="4 5" key="1">
    <citation type="submission" date="2018-01" db="EMBL/GenBank/DDBJ databases">
        <title>Draft genome sequence of Jishengella sp. NA12.</title>
        <authorList>
            <person name="Sahin N."/>
            <person name="Ay H."/>
            <person name="Saygin H."/>
        </authorList>
    </citation>
    <scope>NUCLEOTIDE SEQUENCE [LARGE SCALE GENOMIC DNA]</scope>
    <source>
        <strain evidence="4 5">NA12</strain>
    </source>
</reference>
<dbReference type="Gene3D" id="3.40.50.300">
    <property type="entry name" value="P-loop containing nucleotide triphosphate hydrolases"/>
    <property type="match status" value="1"/>
</dbReference>
<evidence type="ECO:0000313" key="4">
    <source>
        <dbReference type="EMBL" id="PZG14431.1"/>
    </source>
</evidence>
<proteinExistence type="predicted"/>
<dbReference type="InterPro" id="IPR046462">
    <property type="entry name" value="TerL_nuclease"/>
</dbReference>
<evidence type="ECO:0000259" key="2">
    <source>
        <dbReference type="Pfam" id="PF03354"/>
    </source>
</evidence>
<feature type="domain" description="Terminase large subunit-like ATPase" evidence="2">
    <location>
        <begin position="119"/>
        <end position="267"/>
    </location>
</feature>
<dbReference type="PANTHER" id="PTHR41287">
    <property type="match status" value="1"/>
</dbReference>
<dbReference type="AlphaFoldDB" id="A0A2W2DW68"/>
<dbReference type="Proteomes" id="UP000248924">
    <property type="component" value="Unassembled WGS sequence"/>
</dbReference>
<sequence>MGAVTRTRTSSPASAPRPRSRTRPGPVDDPIPDHDKRWRPRDRKGPVCAYTFRDKTCPKRGAHYCEARADRAVAFPAELLRHIKGPYRRRPFVLRGWQEHEVVRPLFGEVLWSVEWQRYVRRYRRAFIIVGRKNGKSEIAAAIQLILMIGDDEEAAEVYQAAKDTKQAEKVFGPALRMVQLSPVLARRLRYYKNERRLVDEKSGSIYEVITADAKGELGHNPHGFNLDEVLSQPDGSLWEAMDTADGAREQELLFATSTETDEPNSFGASLIDEAEKVQEDPRRAPHVFTFIRKAPATEQELARLHRIFKGHPHLPVSTDIYDERNWKWSNPALDQFKSREALRRHALAAKANAAKEKAFRQFQLNQRVQQAYRFIPLDLWDLNAGELAPNPTWRDGQLAGRRCWAGLDLSSKLDLTAWALLFDDGSIRWRFWVPEAVVPALSEHTDGAFQRWCDQEWITVTDGNVIDYQSIYEAIEEDHEQFAIVDVTYDKWSGEPVRQEITERTGLECYESGTTYDRMTGPMTEFSRALTAREYRHGGNPVARWMAEHLKGKSPADDPDRVRPVKPDRKTQHVRIDGLPALFFAIDGQMRGDDGESVYDYRGLATVGGAAG</sequence>
<dbReference type="Pfam" id="PF20441">
    <property type="entry name" value="TerL_nuclease"/>
    <property type="match status" value="1"/>
</dbReference>
<feature type="domain" description="Terminase large subunit-like endonuclease" evidence="3">
    <location>
        <begin position="315"/>
        <end position="586"/>
    </location>
</feature>